<evidence type="ECO:0000256" key="6">
    <source>
        <dbReference type="ARBA" id="ARBA00022741"/>
    </source>
</evidence>
<dbReference type="InterPro" id="IPR018078">
    <property type="entry name" value="DNA-binding_RecF_CS"/>
</dbReference>
<dbReference type="NCBIfam" id="TIGR00611">
    <property type="entry name" value="recf"/>
    <property type="match status" value="1"/>
</dbReference>
<feature type="domain" description="RecF/RecN/SMC N-terminal" evidence="14">
    <location>
        <begin position="3"/>
        <end position="348"/>
    </location>
</feature>
<comment type="caution">
    <text evidence="15">The sequence shown here is derived from an EMBL/GenBank/DDBJ whole genome shotgun (WGS) entry which is preliminary data.</text>
</comment>
<keyword evidence="6 12" id="KW-0547">Nucleotide-binding</keyword>
<keyword evidence="5 12" id="KW-0235">DNA replication</keyword>
<proteinExistence type="inferred from homology"/>
<keyword evidence="11 12" id="KW-0742">SOS response</keyword>
<keyword evidence="8 12" id="KW-0067">ATP-binding</keyword>
<keyword evidence="7 12" id="KW-0227">DNA damage</keyword>
<reference evidence="15 16" key="1">
    <citation type="submission" date="2020-10" db="EMBL/GenBank/DDBJ databases">
        <title>ChiBAC.</title>
        <authorList>
            <person name="Zenner C."/>
            <person name="Hitch T.C.A."/>
            <person name="Clavel T."/>
        </authorList>
    </citation>
    <scope>NUCLEOTIDE SEQUENCE [LARGE SCALE GENOMIC DNA]</scope>
    <source>
        <strain evidence="15 16">DSM 109015</strain>
    </source>
</reference>
<gene>
    <name evidence="12 15" type="primary">recF</name>
    <name evidence="15" type="ORF">INF35_08795</name>
</gene>
<evidence type="ECO:0000256" key="3">
    <source>
        <dbReference type="ARBA" id="ARBA00020170"/>
    </source>
</evidence>
<keyword evidence="9 12" id="KW-0238">DNA-binding</keyword>
<dbReference type="PROSITE" id="PS00618">
    <property type="entry name" value="RECF_2"/>
    <property type="match status" value="1"/>
</dbReference>
<dbReference type="RefSeq" id="WP_193501553.1">
    <property type="nucleotide sequence ID" value="NZ_JADCKC010000002.1"/>
</dbReference>
<dbReference type="HAMAP" id="MF_00365">
    <property type="entry name" value="RecF"/>
    <property type="match status" value="1"/>
</dbReference>
<evidence type="ECO:0000256" key="13">
    <source>
        <dbReference type="RuleBase" id="RU000578"/>
    </source>
</evidence>
<evidence type="ECO:0000256" key="4">
    <source>
        <dbReference type="ARBA" id="ARBA00022490"/>
    </source>
</evidence>
<evidence type="ECO:0000313" key="15">
    <source>
        <dbReference type="EMBL" id="MBE5037880.1"/>
    </source>
</evidence>
<evidence type="ECO:0000256" key="9">
    <source>
        <dbReference type="ARBA" id="ARBA00023125"/>
    </source>
</evidence>
<evidence type="ECO:0000256" key="7">
    <source>
        <dbReference type="ARBA" id="ARBA00022763"/>
    </source>
</evidence>
<evidence type="ECO:0000259" key="14">
    <source>
        <dbReference type="Pfam" id="PF02463"/>
    </source>
</evidence>
<dbReference type="EMBL" id="JADCKC010000002">
    <property type="protein sequence ID" value="MBE5037880.1"/>
    <property type="molecule type" value="Genomic_DNA"/>
</dbReference>
<comment type="function">
    <text evidence="12 13">The RecF protein is involved in DNA metabolism; it is required for DNA replication and normal SOS inducibility. RecF binds preferentially to single-stranded, linear DNA. It also seems to bind ATP.</text>
</comment>
<evidence type="ECO:0000256" key="5">
    <source>
        <dbReference type="ARBA" id="ARBA00022705"/>
    </source>
</evidence>
<dbReference type="InterPro" id="IPR001238">
    <property type="entry name" value="DNA-binding_RecF"/>
</dbReference>
<dbReference type="Proteomes" id="UP000768567">
    <property type="component" value="Unassembled WGS sequence"/>
</dbReference>
<sequence length="386" mass="41609">MRLNSLKVTDFRNLESAELTPSPVLTVICGPNGQGKTNLLESIWLLTGGKSFRGSKDAELIRREAPFAVLEADFTAGDRDQSLRLTVGGRDTKRPGRTARLNGVDRGRAASVAGTFTAVVFDPNHLSLVKGGPEGRRRFLDAALCQLYPGYLTALRRYARTVAQKNALLKAYDITPGAGMMLDTFNEALSVCGADLMARRAAYLERLAPAAAQNYRDISSGAETLAVRYQPTCEPGPAALARKLEEVRSAELRAGFCLAGPHREDMEIDIDGQPGRIYGSQGQQRSAVLSLKLAEASVAGEILGEHPVMLLDDVLSELDDSRQAYLLTRIEDKQTFVTTCDSAAFARTNGKLVFVRGGKVSETPFEGAAVPAAMPAEGPDRHREGA</sequence>
<keyword evidence="4 12" id="KW-0963">Cytoplasm</keyword>
<dbReference type="InterPro" id="IPR042174">
    <property type="entry name" value="RecF_2"/>
</dbReference>
<evidence type="ECO:0000256" key="1">
    <source>
        <dbReference type="ARBA" id="ARBA00004496"/>
    </source>
</evidence>
<organism evidence="15 16">
    <name type="scientific">Gemmiger gallinarum</name>
    <dbReference type="NCBI Taxonomy" id="2779354"/>
    <lineage>
        <taxon>Bacteria</taxon>
        <taxon>Bacillati</taxon>
        <taxon>Bacillota</taxon>
        <taxon>Clostridia</taxon>
        <taxon>Eubacteriales</taxon>
        <taxon>Gemmiger</taxon>
    </lineage>
</organism>
<evidence type="ECO:0000256" key="2">
    <source>
        <dbReference type="ARBA" id="ARBA00008016"/>
    </source>
</evidence>
<comment type="subcellular location">
    <subcellularLocation>
        <location evidence="1 12 13">Cytoplasm</location>
    </subcellularLocation>
</comment>
<dbReference type="PANTHER" id="PTHR32182">
    <property type="entry name" value="DNA REPLICATION AND REPAIR PROTEIN RECF"/>
    <property type="match status" value="1"/>
</dbReference>
<evidence type="ECO:0000313" key="16">
    <source>
        <dbReference type="Proteomes" id="UP000768567"/>
    </source>
</evidence>
<dbReference type="InterPro" id="IPR003395">
    <property type="entry name" value="RecF/RecN/SMC_N"/>
</dbReference>
<dbReference type="Pfam" id="PF02463">
    <property type="entry name" value="SMC_N"/>
    <property type="match status" value="1"/>
</dbReference>
<dbReference type="PANTHER" id="PTHR32182:SF0">
    <property type="entry name" value="DNA REPLICATION AND REPAIR PROTEIN RECF"/>
    <property type="match status" value="1"/>
</dbReference>
<dbReference type="InterPro" id="IPR027417">
    <property type="entry name" value="P-loop_NTPase"/>
</dbReference>
<dbReference type="PROSITE" id="PS00617">
    <property type="entry name" value="RECF_1"/>
    <property type="match status" value="1"/>
</dbReference>
<feature type="binding site" evidence="12">
    <location>
        <begin position="30"/>
        <end position="37"/>
    </location>
    <ligand>
        <name>ATP</name>
        <dbReference type="ChEBI" id="CHEBI:30616"/>
    </ligand>
</feature>
<dbReference type="SUPFAM" id="SSF52540">
    <property type="entry name" value="P-loop containing nucleoside triphosphate hydrolases"/>
    <property type="match status" value="1"/>
</dbReference>
<dbReference type="Gene3D" id="1.20.1050.90">
    <property type="entry name" value="RecF/RecN/SMC, N-terminal domain"/>
    <property type="match status" value="1"/>
</dbReference>
<evidence type="ECO:0000256" key="8">
    <source>
        <dbReference type="ARBA" id="ARBA00022840"/>
    </source>
</evidence>
<dbReference type="Gene3D" id="3.40.50.300">
    <property type="entry name" value="P-loop containing nucleotide triphosphate hydrolases"/>
    <property type="match status" value="1"/>
</dbReference>
<evidence type="ECO:0000256" key="10">
    <source>
        <dbReference type="ARBA" id="ARBA00023204"/>
    </source>
</evidence>
<protein>
    <recommendedName>
        <fullName evidence="3 12">DNA replication and repair protein RecF</fullName>
    </recommendedName>
</protein>
<name>A0ABR9R3Z4_9FIRM</name>
<accession>A0ABR9R3Z4</accession>
<keyword evidence="10 12" id="KW-0234">DNA repair</keyword>
<evidence type="ECO:0000256" key="12">
    <source>
        <dbReference type="HAMAP-Rule" id="MF_00365"/>
    </source>
</evidence>
<comment type="similarity">
    <text evidence="2 12 13">Belongs to the RecF family.</text>
</comment>
<keyword evidence="16" id="KW-1185">Reference proteome</keyword>
<evidence type="ECO:0000256" key="11">
    <source>
        <dbReference type="ARBA" id="ARBA00023236"/>
    </source>
</evidence>